<dbReference type="Gene3D" id="1.10.274.100">
    <property type="entry name" value="RNA polymerase Rpb1, domain 3"/>
    <property type="match status" value="1"/>
</dbReference>
<dbReference type="FunFam" id="3.30.1360.140:FF:000001">
    <property type="entry name" value="DNA-directed RNA polymerase subunit"/>
    <property type="match status" value="1"/>
</dbReference>
<dbReference type="InterPro" id="IPR044893">
    <property type="entry name" value="RNA_pol_Rpb1_clamp_domain"/>
</dbReference>
<dbReference type="InterPro" id="IPR042102">
    <property type="entry name" value="RNA_pol_Rpb1_3_sf"/>
</dbReference>
<dbReference type="InterPro" id="IPR000684">
    <property type="entry name" value="RNA_pol_II_repeat_euk"/>
</dbReference>
<dbReference type="Proteomes" id="UP001489004">
    <property type="component" value="Unassembled WGS sequence"/>
</dbReference>
<comment type="similarity">
    <text evidence="2">Belongs to the RNA polymerase beta' chain family. RpoC1 subfamily.</text>
</comment>
<keyword evidence="9" id="KW-0677">Repeat</keyword>
<dbReference type="Pfam" id="PF04990">
    <property type="entry name" value="RNA_pol_Rpb1_7"/>
    <property type="match status" value="1"/>
</dbReference>
<keyword evidence="21" id="KW-1185">Reference proteome</keyword>
<dbReference type="GO" id="GO:0003677">
    <property type="term" value="F:DNA binding"/>
    <property type="evidence" value="ECO:0007669"/>
    <property type="project" value="UniProtKB-KW"/>
</dbReference>
<evidence type="ECO:0000313" key="20">
    <source>
        <dbReference type="EMBL" id="KAK9807053.1"/>
    </source>
</evidence>
<dbReference type="PANTHER" id="PTHR19376">
    <property type="entry name" value="DNA-DIRECTED RNA POLYMERASE"/>
    <property type="match status" value="1"/>
</dbReference>
<dbReference type="FunFam" id="1.10.274.100:FF:000001">
    <property type="entry name" value="DNA-directed RNA polymerase subunit"/>
    <property type="match status" value="1"/>
</dbReference>
<evidence type="ECO:0000256" key="17">
    <source>
        <dbReference type="SAM" id="Coils"/>
    </source>
</evidence>
<dbReference type="Gene3D" id="6.20.50.80">
    <property type="match status" value="1"/>
</dbReference>
<dbReference type="Pfam" id="PF04998">
    <property type="entry name" value="RNA_pol_Rpb1_5"/>
    <property type="match status" value="1"/>
</dbReference>
<evidence type="ECO:0000256" key="15">
    <source>
        <dbReference type="ARBA" id="ARBA00048552"/>
    </source>
</evidence>
<keyword evidence="4" id="KW-0597">Phosphoprotein</keyword>
<feature type="region of interest" description="Disordered" evidence="18">
    <location>
        <begin position="1470"/>
        <end position="1489"/>
    </location>
</feature>
<sequence length="1659" mass="184434">MERFTYSPAPVKRIKSVQFGVLDPDFIRRYSVAKIDVSQTYEKGRAKLGGLSDPRLGTMDRTIKCTTDGAGVQDCPGYFGHIELAKPMFHIGFITTVVKVLRCVSFHSSKLMIDRDDPKFKLAIRARNPEQRLRAFLNVCEGKRVDESTGGLQPKYRLTGTTIWAEFPKPKEDDELGADTLERKQEITAEKAHDILKRISDEDCQALGFTPEFCRPDWLVLTVLPVPPPPVRPSVMMDSASRSEDDITHKLAEIIKANNKLKRQEENGAPQHIVREYSQLLQYHITTYIDNTKPGIPPSTQRSGRPIKSISERLKGKQGRVRGNLMGKRVDFSARTVISGDPNISIDELGVPWSIALNMTYPETVTPHNYERLQKLVENGPHPPAGETGAKYIIREDGHRLDLRYLTKESDRHLEMGYKVERHLQNGDVVLFNRQPSLHKMSMMGHKVRILPYSTFRLNLSVTSPYNADFDGDEMNMHVPQTPETRAETKEIMLVPRNIVSAQANKPVIGIVQDTLLGCRIMTKRDTFIERDLFMNILMWLEDWDGKIPMPAILKPRPLWSGKQVFNMFMPNVNVRRTSAWYKDSEPKDLSPTDSQVLIQNGVLLTGTLCKKTLGTSGGSLIHVIWMEGGPEAARAFLSQSQYTVNHWLLQHGFSIGIGDTVADDQTMGIINDTINKAKGEVKKLIEKAQSNELEAQPGRTIMESFENQVNQVLNKARDDAGNFAQSSLKETNNVVRMVTAGSKGSFINISQMIACVGQQNVEGKRIPFGFGGRTLPHFTKDDFGPESRGFVENSYLRGLTPQELFFHAMGGREGLIDTAVKTSSTGYIQRRLIKAMEDLMIKYDGTVRSGTGNVVQFLYGEDGMDGTAIESQKLETVRMDDRTFRRTFYYDFNNPAFAPDWLDPKTAETLRSSVEDREVLNQEYEALEEDLRVLRTEILPTGETNCPLPVNLKRLIWNAQIKFKCEPHRAGPTDLDPVTVAREVGALCERLLVVEGPDPLSREAQRNATLMSFSNMRATLASKRVLSEYKLTREAFQWLVGEVETRFNQALAFPGEMIGTVAAQSIGEPTTQMTLNTFHFAGVSAKNVTLGVPRLTEIINIAKNIKTPSLSVYLAGEAAKDREAAKNVQCNLEYTTLRKVTQATEIYYDPNPEDTIIEEDKEFVRSYFEMPDEELPVERMSPWLLRIELNREMMVDKKLTMADIAEKINGLFEDELSCIFNDDNADHLILRIRIMVDEASKGEGLNDQYDDAFLKKIESSMLSQVALQGIPNIKKVFIREATRVVVDLASGKGYRNETEWMLDTEGVNLLQVMCVAEVDYTRTTSNHLIEIIDVLGIEAARAALLKEIRGVIEFDGSYVNFRHLAALCDSMTSRGHFMAITRHGINRNENGPLQQCSFEETVDILFRASMFSEKDRLMSVSENIMLGQLCPMGTGSFGLLLDDTKLADAIEVQMGTAFDGADYGLGGMTPGRSPGATPSRMSPSIFMSPTAMSPFQGSMFSPMGAGTMFSPSPTSPEYSPTSPGYSPTSPGYSPTSPGYSPTSPGYSPTSPAYSPTSPAYSPTSPAYSPTSPAYSPTSPAYSPTSPAYSPTSPAYSPTSPAYSPTSPAYSPTSPAYSPTSPKYSPTSPSYSPTSPAYSPTSPQYSPTNYLGGTACTAL</sequence>
<proteinExistence type="inferred from homology"/>
<dbReference type="Gene3D" id="1.10.150.390">
    <property type="match status" value="1"/>
</dbReference>
<dbReference type="SMART" id="SM00663">
    <property type="entry name" value="RPOLA_N"/>
    <property type="match status" value="1"/>
</dbReference>
<dbReference type="FunFam" id="2.40.40.20:FF:000019">
    <property type="entry name" value="DNA-directed RNA polymerase II subunit RPB1"/>
    <property type="match status" value="1"/>
</dbReference>
<keyword evidence="17" id="KW-0175">Coiled coil</keyword>
<evidence type="ECO:0000256" key="18">
    <source>
        <dbReference type="SAM" id="MobiDB-lite"/>
    </source>
</evidence>
<reference evidence="20 21" key="1">
    <citation type="journal article" date="2024" name="Nat. Commun.">
        <title>Phylogenomics reveals the evolutionary origins of lichenization in chlorophyte algae.</title>
        <authorList>
            <person name="Puginier C."/>
            <person name="Libourel C."/>
            <person name="Otte J."/>
            <person name="Skaloud P."/>
            <person name="Haon M."/>
            <person name="Grisel S."/>
            <person name="Petersen M."/>
            <person name="Berrin J.G."/>
            <person name="Delaux P.M."/>
            <person name="Dal Grande F."/>
            <person name="Keller J."/>
        </authorList>
    </citation>
    <scope>NUCLEOTIDE SEQUENCE [LARGE SCALE GENOMIC DNA]</scope>
    <source>
        <strain evidence="20 21">SAG 2043</strain>
    </source>
</reference>
<comment type="function">
    <text evidence="16">DNA-dependent RNA polymerase catalyzes the transcription of DNA into RNA using the four ribonucleoside triphosphates as substrates.</text>
</comment>
<dbReference type="CDD" id="cd02584">
    <property type="entry name" value="RNAP_II_Rpb1_C"/>
    <property type="match status" value="1"/>
</dbReference>
<evidence type="ECO:0000256" key="2">
    <source>
        <dbReference type="ARBA" id="ARBA00007207"/>
    </source>
</evidence>
<comment type="subcellular location">
    <subcellularLocation>
        <location evidence="1">Nucleus</location>
    </subcellularLocation>
</comment>
<dbReference type="EC" id="2.7.7.6" evidence="16"/>
<dbReference type="InterPro" id="IPR007080">
    <property type="entry name" value="RNA_pol_Rpb1_1"/>
</dbReference>
<accession>A0AAW1PFZ7</accession>
<evidence type="ECO:0000256" key="4">
    <source>
        <dbReference type="ARBA" id="ARBA00022553"/>
    </source>
</evidence>
<dbReference type="Pfam" id="PF04983">
    <property type="entry name" value="RNA_pol_Rpb1_3"/>
    <property type="match status" value="1"/>
</dbReference>
<dbReference type="Pfam" id="PF00623">
    <property type="entry name" value="RNA_pol_Rpb1_2"/>
    <property type="match status" value="1"/>
</dbReference>
<feature type="compositionally biased region" description="Low complexity" evidence="18">
    <location>
        <begin position="1511"/>
        <end position="1648"/>
    </location>
</feature>
<dbReference type="GO" id="GO:0006366">
    <property type="term" value="P:transcription by RNA polymerase II"/>
    <property type="evidence" value="ECO:0007669"/>
    <property type="project" value="InterPro"/>
</dbReference>
<organism evidence="20 21">
    <name type="scientific">[Myrmecia] bisecta</name>
    <dbReference type="NCBI Taxonomy" id="41462"/>
    <lineage>
        <taxon>Eukaryota</taxon>
        <taxon>Viridiplantae</taxon>
        <taxon>Chlorophyta</taxon>
        <taxon>core chlorophytes</taxon>
        <taxon>Trebouxiophyceae</taxon>
        <taxon>Trebouxiales</taxon>
        <taxon>Trebouxiaceae</taxon>
        <taxon>Myrmecia</taxon>
    </lineage>
</organism>
<dbReference type="GO" id="GO:0005665">
    <property type="term" value="C:RNA polymerase II, core complex"/>
    <property type="evidence" value="ECO:0007669"/>
    <property type="project" value="TreeGrafter"/>
</dbReference>
<dbReference type="Pfam" id="PF05001">
    <property type="entry name" value="RNA_pol_Rpb1_R"/>
    <property type="match status" value="9"/>
</dbReference>
<feature type="domain" description="RNA polymerase N-terminal" evidence="19">
    <location>
        <begin position="217"/>
        <end position="523"/>
    </location>
</feature>
<keyword evidence="3 16" id="KW-0240">DNA-directed RNA polymerase</keyword>
<dbReference type="SUPFAM" id="SSF64484">
    <property type="entry name" value="beta and beta-prime subunits of DNA dependent RNA-polymerase"/>
    <property type="match status" value="1"/>
</dbReference>
<comment type="caution">
    <text evidence="20">The sequence shown here is derived from an EMBL/GenBank/DDBJ whole genome shotgun (WGS) entry which is preliminary data.</text>
</comment>
<evidence type="ECO:0000256" key="9">
    <source>
        <dbReference type="ARBA" id="ARBA00022737"/>
    </source>
</evidence>
<dbReference type="FunFam" id="3.30.1490.180:FF:000001">
    <property type="entry name" value="DNA-directed RNA polymerase subunit"/>
    <property type="match status" value="1"/>
</dbReference>
<evidence type="ECO:0000256" key="16">
    <source>
        <dbReference type="RuleBase" id="RU004279"/>
    </source>
</evidence>
<dbReference type="PRINTS" id="PR01217">
    <property type="entry name" value="PRICHEXTENSN"/>
</dbReference>
<comment type="catalytic activity">
    <reaction evidence="15 16">
        <text>RNA(n) + a ribonucleoside 5'-triphosphate = RNA(n+1) + diphosphate</text>
        <dbReference type="Rhea" id="RHEA:21248"/>
        <dbReference type="Rhea" id="RHEA-COMP:14527"/>
        <dbReference type="Rhea" id="RHEA-COMP:17342"/>
        <dbReference type="ChEBI" id="CHEBI:33019"/>
        <dbReference type="ChEBI" id="CHEBI:61557"/>
        <dbReference type="ChEBI" id="CHEBI:140395"/>
        <dbReference type="EC" id="2.7.7.6"/>
    </reaction>
</comment>
<evidence type="ECO:0000256" key="10">
    <source>
        <dbReference type="ARBA" id="ARBA00022833"/>
    </source>
</evidence>
<dbReference type="InterPro" id="IPR007073">
    <property type="entry name" value="RNA_pol_Rpb1_7"/>
</dbReference>
<keyword evidence="14" id="KW-0539">Nucleus</keyword>
<evidence type="ECO:0000259" key="19">
    <source>
        <dbReference type="SMART" id="SM00663"/>
    </source>
</evidence>
<dbReference type="InterPro" id="IPR007083">
    <property type="entry name" value="RNA_pol_Rpb1_4"/>
</dbReference>
<dbReference type="Gene3D" id="4.10.860.120">
    <property type="entry name" value="RNA polymerase II, clamp domain"/>
    <property type="match status" value="2"/>
</dbReference>
<dbReference type="InterPro" id="IPR007066">
    <property type="entry name" value="RNA_pol_Rpb1_3"/>
</dbReference>
<evidence type="ECO:0000256" key="12">
    <source>
        <dbReference type="ARBA" id="ARBA00023125"/>
    </source>
</evidence>
<evidence type="ECO:0000256" key="5">
    <source>
        <dbReference type="ARBA" id="ARBA00022640"/>
    </source>
</evidence>
<evidence type="ECO:0000256" key="3">
    <source>
        <dbReference type="ARBA" id="ARBA00022478"/>
    </source>
</evidence>
<dbReference type="InterPro" id="IPR007081">
    <property type="entry name" value="RNA_pol_Rpb1_5"/>
</dbReference>
<dbReference type="PANTHER" id="PTHR19376:SF37">
    <property type="entry name" value="DNA-DIRECTED RNA POLYMERASE II SUBUNIT RPB1"/>
    <property type="match status" value="1"/>
</dbReference>
<dbReference type="PROSITE" id="PS00115">
    <property type="entry name" value="RNA_POL_II_REPEAT"/>
    <property type="match status" value="2"/>
</dbReference>
<dbReference type="InterPro" id="IPR045867">
    <property type="entry name" value="DNA-dir_RpoC_beta_prime"/>
</dbReference>
<dbReference type="NCBIfam" id="NF006336">
    <property type="entry name" value="PRK08566.1"/>
    <property type="match status" value="1"/>
</dbReference>
<name>A0AAW1PFZ7_9CHLO</name>
<dbReference type="Gene3D" id="2.40.40.20">
    <property type="match status" value="1"/>
</dbReference>
<evidence type="ECO:0000313" key="21">
    <source>
        <dbReference type="Proteomes" id="UP001489004"/>
    </source>
</evidence>
<evidence type="ECO:0000256" key="8">
    <source>
        <dbReference type="ARBA" id="ARBA00022723"/>
    </source>
</evidence>
<dbReference type="InterPro" id="IPR038120">
    <property type="entry name" value="Rpb1_funnel_sf"/>
</dbReference>
<evidence type="ECO:0000256" key="6">
    <source>
        <dbReference type="ARBA" id="ARBA00022679"/>
    </source>
</evidence>
<dbReference type="GO" id="GO:0046872">
    <property type="term" value="F:metal ion binding"/>
    <property type="evidence" value="ECO:0007669"/>
    <property type="project" value="UniProtKB-KW"/>
</dbReference>
<dbReference type="Gene3D" id="3.30.1360.140">
    <property type="match status" value="1"/>
</dbReference>
<dbReference type="InterPro" id="IPR038593">
    <property type="entry name" value="RNA_pol_Rpb1_7_sf"/>
</dbReference>
<keyword evidence="13 16" id="KW-0804">Transcription</keyword>
<keyword evidence="11" id="KW-0460">Magnesium</keyword>
<dbReference type="Pfam" id="PF04992">
    <property type="entry name" value="RNA_pol_Rpb1_6"/>
    <property type="match status" value="1"/>
</dbReference>
<protein>
    <recommendedName>
        <fullName evidence="16">DNA-directed RNA polymerase subunit</fullName>
        <ecNumber evidence="16">2.7.7.6</ecNumber>
    </recommendedName>
</protein>
<gene>
    <name evidence="20" type="ORF">WJX72_012133</name>
</gene>
<keyword evidence="7 16" id="KW-0548">Nucleotidyltransferase</keyword>
<keyword evidence="6 16" id="KW-0808">Transferase</keyword>
<dbReference type="InterPro" id="IPR000722">
    <property type="entry name" value="RNA_pol_asu"/>
</dbReference>
<dbReference type="Gene3D" id="1.10.132.30">
    <property type="match status" value="1"/>
</dbReference>
<keyword evidence="8" id="KW-0479">Metal-binding</keyword>
<dbReference type="InterPro" id="IPR006592">
    <property type="entry name" value="RNA_pol_N"/>
</dbReference>
<dbReference type="CDD" id="cd02733">
    <property type="entry name" value="RNAP_II_RPB1_N"/>
    <property type="match status" value="1"/>
</dbReference>
<dbReference type="Pfam" id="PF05000">
    <property type="entry name" value="RNA_pol_Rpb1_4"/>
    <property type="match status" value="1"/>
</dbReference>
<dbReference type="FunFam" id="1.10.150.390:FF:000001">
    <property type="entry name" value="DNA-directed RNA polymerase subunit"/>
    <property type="match status" value="1"/>
</dbReference>
<keyword evidence="5" id="KW-0934">Plastid</keyword>
<keyword evidence="10" id="KW-0862">Zinc</keyword>
<evidence type="ECO:0000256" key="7">
    <source>
        <dbReference type="ARBA" id="ARBA00022695"/>
    </source>
</evidence>
<dbReference type="Pfam" id="PF04997">
    <property type="entry name" value="RNA_pol_Rpb1_1"/>
    <property type="match status" value="1"/>
</dbReference>
<feature type="coiled-coil region" evidence="17">
    <location>
        <begin position="911"/>
        <end position="938"/>
    </location>
</feature>
<dbReference type="Gene3D" id="3.30.1490.180">
    <property type="entry name" value="RNA polymerase ii"/>
    <property type="match status" value="1"/>
</dbReference>
<dbReference type="Gene3D" id="6.10.250.2940">
    <property type="match status" value="1"/>
</dbReference>
<evidence type="ECO:0000256" key="1">
    <source>
        <dbReference type="ARBA" id="ARBA00004123"/>
    </source>
</evidence>
<keyword evidence="12" id="KW-0238">DNA-binding</keyword>
<evidence type="ECO:0000256" key="14">
    <source>
        <dbReference type="ARBA" id="ARBA00023242"/>
    </source>
</evidence>
<dbReference type="InterPro" id="IPR007075">
    <property type="entry name" value="RNA_pol_Rpb1_6"/>
</dbReference>
<dbReference type="FunFam" id="1.10.132.30:FF:000001">
    <property type="entry name" value="DNA-directed RNA polymerase subunit"/>
    <property type="match status" value="1"/>
</dbReference>
<dbReference type="FunFam" id="4.10.860.120:FF:000003">
    <property type="entry name" value="DNA-directed RNA polymerase subunit"/>
    <property type="match status" value="1"/>
</dbReference>
<evidence type="ECO:0000256" key="13">
    <source>
        <dbReference type="ARBA" id="ARBA00023163"/>
    </source>
</evidence>
<dbReference type="GO" id="GO:0003899">
    <property type="term" value="F:DNA-directed RNA polymerase activity"/>
    <property type="evidence" value="ECO:0007669"/>
    <property type="project" value="UniProtKB-EC"/>
</dbReference>
<dbReference type="EMBL" id="JALJOR010000013">
    <property type="protein sequence ID" value="KAK9807053.1"/>
    <property type="molecule type" value="Genomic_DNA"/>
</dbReference>
<evidence type="ECO:0000256" key="11">
    <source>
        <dbReference type="ARBA" id="ARBA00022842"/>
    </source>
</evidence>
<feature type="compositionally biased region" description="Polar residues" evidence="18">
    <location>
        <begin position="1480"/>
        <end position="1489"/>
    </location>
</feature>
<feature type="region of interest" description="Disordered" evidence="18">
    <location>
        <begin position="1507"/>
        <end position="1650"/>
    </location>
</feature>